<organism evidence="1 2">
    <name type="scientific">Dryococelus australis</name>
    <dbReference type="NCBI Taxonomy" id="614101"/>
    <lineage>
        <taxon>Eukaryota</taxon>
        <taxon>Metazoa</taxon>
        <taxon>Ecdysozoa</taxon>
        <taxon>Arthropoda</taxon>
        <taxon>Hexapoda</taxon>
        <taxon>Insecta</taxon>
        <taxon>Pterygota</taxon>
        <taxon>Neoptera</taxon>
        <taxon>Polyneoptera</taxon>
        <taxon>Phasmatodea</taxon>
        <taxon>Verophasmatodea</taxon>
        <taxon>Anareolatae</taxon>
        <taxon>Phasmatidae</taxon>
        <taxon>Eurycanthinae</taxon>
        <taxon>Dryococelus</taxon>
    </lineage>
</organism>
<protein>
    <submittedName>
        <fullName evidence="1">Uncharacterized protein</fullName>
    </submittedName>
</protein>
<proteinExistence type="predicted"/>
<reference evidence="1 2" key="1">
    <citation type="submission" date="2023-02" db="EMBL/GenBank/DDBJ databases">
        <title>LHISI_Scaffold_Assembly.</title>
        <authorList>
            <person name="Stuart O.P."/>
            <person name="Cleave R."/>
            <person name="Magrath M.J.L."/>
            <person name="Mikheyev A.S."/>
        </authorList>
    </citation>
    <scope>NUCLEOTIDE SEQUENCE [LARGE SCALE GENOMIC DNA]</scope>
    <source>
        <strain evidence="1">Daus_M_001</strain>
        <tissue evidence="1">Leg muscle</tissue>
    </source>
</reference>
<sequence>MDHLQINDLQFRHNKNVLLGRNDYNWSKIPPATSRTRAYNLVWQVMQEYTNRRRLGSHGDFLLIGKLLNVFYVTSTKKITLLASKHGFKNLDCQYTQHTDIAELEACFGLLYLDGVFKSSYEDTRSLSATDGTGRDIFRATMSKGRFDDASTRYERKETDPLAGISQVSNKLVTNSQ</sequence>
<evidence type="ECO:0000313" key="2">
    <source>
        <dbReference type="Proteomes" id="UP001159363"/>
    </source>
</evidence>
<keyword evidence="2" id="KW-1185">Reference proteome</keyword>
<comment type="caution">
    <text evidence="1">The sequence shown here is derived from an EMBL/GenBank/DDBJ whole genome shotgun (WGS) entry which is preliminary data.</text>
</comment>
<dbReference type="Proteomes" id="UP001159363">
    <property type="component" value="Chromosome 13"/>
</dbReference>
<name>A0ABQ9GDV7_9NEOP</name>
<dbReference type="EMBL" id="JARBHB010000014">
    <property type="protein sequence ID" value="KAJ8869251.1"/>
    <property type="molecule type" value="Genomic_DNA"/>
</dbReference>
<evidence type="ECO:0000313" key="1">
    <source>
        <dbReference type="EMBL" id="KAJ8869251.1"/>
    </source>
</evidence>
<accession>A0ABQ9GDV7</accession>
<gene>
    <name evidence="1" type="ORF">PR048_030823</name>
</gene>